<comment type="caution">
    <text evidence="3">The sequence shown here is derived from an EMBL/GenBank/DDBJ whole genome shotgun (WGS) entry which is preliminary data.</text>
</comment>
<proteinExistence type="inferred from homology"/>
<feature type="domain" description="NAD-dependent epimerase/dehydratase" evidence="2">
    <location>
        <begin position="10"/>
        <end position="245"/>
    </location>
</feature>
<evidence type="ECO:0000313" key="4">
    <source>
        <dbReference type="Proteomes" id="UP001233314"/>
    </source>
</evidence>
<dbReference type="Gene3D" id="3.40.50.720">
    <property type="entry name" value="NAD(P)-binding Rossmann-like Domain"/>
    <property type="match status" value="1"/>
</dbReference>
<dbReference type="RefSeq" id="WP_305027243.1">
    <property type="nucleotide sequence ID" value="NZ_JAUQTA010000001.1"/>
</dbReference>
<accession>A0ABT9AZ48</accession>
<comment type="similarity">
    <text evidence="1">Belongs to the NAD(P)-dependent epimerase/dehydratase family.</text>
</comment>
<gene>
    <name evidence="3" type="ORF">Q5722_05695</name>
</gene>
<organism evidence="3 4">
    <name type="scientific">Nocardioides jiangxiensis</name>
    <dbReference type="NCBI Taxonomy" id="3064524"/>
    <lineage>
        <taxon>Bacteria</taxon>
        <taxon>Bacillati</taxon>
        <taxon>Actinomycetota</taxon>
        <taxon>Actinomycetes</taxon>
        <taxon>Propionibacteriales</taxon>
        <taxon>Nocardioidaceae</taxon>
        <taxon>Nocardioides</taxon>
    </lineage>
</organism>
<evidence type="ECO:0000259" key="2">
    <source>
        <dbReference type="Pfam" id="PF01370"/>
    </source>
</evidence>
<evidence type="ECO:0000313" key="3">
    <source>
        <dbReference type="EMBL" id="MDO7867860.1"/>
    </source>
</evidence>
<dbReference type="SUPFAM" id="SSF51735">
    <property type="entry name" value="NAD(P)-binding Rossmann-fold domains"/>
    <property type="match status" value="1"/>
</dbReference>
<evidence type="ECO:0000256" key="1">
    <source>
        <dbReference type="ARBA" id="ARBA00007637"/>
    </source>
</evidence>
<dbReference type="Proteomes" id="UP001233314">
    <property type="component" value="Unassembled WGS sequence"/>
</dbReference>
<dbReference type="InterPro" id="IPR001509">
    <property type="entry name" value="Epimerase_deHydtase"/>
</dbReference>
<keyword evidence="4" id="KW-1185">Reference proteome</keyword>
<dbReference type="InterPro" id="IPR036291">
    <property type="entry name" value="NAD(P)-bd_dom_sf"/>
</dbReference>
<reference evidence="3 4" key="1">
    <citation type="submission" date="2023-07" db="EMBL/GenBank/DDBJ databases">
        <title>Nocardioides sp. nov WY-20 isolated from soil.</title>
        <authorList>
            <person name="Liu B."/>
            <person name="Wan Y."/>
        </authorList>
    </citation>
    <scope>NUCLEOTIDE SEQUENCE [LARGE SCALE GENOMIC DNA]</scope>
    <source>
        <strain evidence="3 4">WY-20</strain>
    </source>
</reference>
<protein>
    <submittedName>
        <fullName evidence="3">NAD-dependent epimerase/dehydratase family protein</fullName>
    </submittedName>
</protein>
<name>A0ABT9AZ48_9ACTN</name>
<sequence length="364" mass="40918">MTDFWFGKRVLITGGDGFVASNLTEALMRRGAVVTITVRHQRPAPTSVLLNSELRPDVEVTEMRDYSEVQRIINRHQIDTIFHLAASAIVSDSARSPMSTYQNNIEPTLNLLEAARINGVERVLLASTDKSYGDHADVDDTEPLPYLETHALRGMDVYSSSKACADMMAQSYSFQYKLPALIVRSCNIYGPGDLNFTRLIPRTSLRMMAGKAPVINLGNADVLREYIYIDDLCDAYMFLAENMERHYAQEMPTRGRATYGWSSYNVGAFTSGLGLEPREFSNIRSVTQVIDTIGKVVGSDLEPVTIPKPDNFIEIPDQFLDSKKLHDFGYTPKIDFEEGVERSVEWYRNHSALFNKLGAKYVLS</sequence>
<dbReference type="Pfam" id="PF01370">
    <property type="entry name" value="Epimerase"/>
    <property type="match status" value="1"/>
</dbReference>
<dbReference type="EMBL" id="JAUQTA010000001">
    <property type="protein sequence ID" value="MDO7867860.1"/>
    <property type="molecule type" value="Genomic_DNA"/>
</dbReference>
<dbReference type="PANTHER" id="PTHR43000">
    <property type="entry name" value="DTDP-D-GLUCOSE 4,6-DEHYDRATASE-RELATED"/>
    <property type="match status" value="1"/>
</dbReference>